<dbReference type="EMBL" id="CP034210">
    <property type="protein sequence ID" value="QBZ65944.1"/>
    <property type="molecule type" value="Genomic_DNA"/>
</dbReference>
<gene>
    <name evidence="1" type="ORF">PoMZ_12911</name>
</gene>
<evidence type="ECO:0000313" key="2">
    <source>
        <dbReference type="Proteomes" id="UP000294847"/>
    </source>
</evidence>
<dbReference type="AlphaFoldDB" id="A0A4P7NTS7"/>
<dbReference type="Pfam" id="PF11735">
    <property type="entry name" value="CAP59_mtransfer"/>
    <property type="match status" value="1"/>
</dbReference>
<sequence>MRSLSRQLRGRRIVRALAFIFLVWSVVEVHYISRSLQQGVLMTTGPPLPDSPSELESKEDHERNVRAVRERRWEDSISSLQQSLSLKRRPRIYIASLHWNNEKILRSHWNAALLDLVRALGPENVFVAVHEGGSWDGSAAALRELDAQLSSLGVARDIVLDSRTHKQEVENVPPGGTPGWIETPRGRRELRRIPYLARLRNKSIARLREMAEANDWGKGRNETLAFDRVLFLNDVVFSVDDVLALLLTKEGHYAAACSIDFAKPPEYYDTFALRDIEGHEHATHTWPFFRSSKSRQALKMSIPVPVKSCWNGIVAMPASVFTARESPLLFRGIPDSLALRHLEGSECCLIHADNPLSATRGVWLNPNVRVGYSGDAYDAVHPSDGHAWLSWWDIWAGLWRNRLRRMTATPAVKEWKVRRLVQQWRSSGDDGMRNDVAGDGEDETGLFCLINEMQVLAENGWAHV</sequence>
<organism evidence="1 2">
    <name type="scientific">Pyricularia oryzae</name>
    <name type="common">Rice blast fungus</name>
    <name type="synonym">Magnaporthe oryzae</name>
    <dbReference type="NCBI Taxonomy" id="318829"/>
    <lineage>
        <taxon>Eukaryota</taxon>
        <taxon>Fungi</taxon>
        <taxon>Dikarya</taxon>
        <taxon>Ascomycota</taxon>
        <taxon>Pezizomycotina</taxon>
        <taxon>Sordariomycetes</taxon>
        <taxon>Sordariomycetidae</taxon>
        <taxon>Magnaporthales</taxon>
        <taxon>Pyriculariaceae</taxon>
        <taxon>Pyricularia</taxon>
    </lineage>
</organism>
<name>A0A4P7NTS7_PYROR</name>
<dbReference type="InterPro" id="IPR021047">
    <property type="entry name" value="Mannosyltransferase_CMT1"/>
</dbReference>
<accession>A0A4P7NTS7</accession>
<reference evidence="1 2" key="1">
    <citation type="journal article" date="2019" name="Mol. Biol. Evol.">
        <title>Blast fungal genomes show frequent chromosomal changes, gene gains and losses, and effector gene turnover.</title>
        <authorList>
            <person name="Gomez Luciano L.B."/>
            <person name="Jason Tsai I."/>
            <person name="Chuma I."/>
            <person name="Tosa Y."/>
            <person name="Chen Y.H."/>
            <person name="Li J.Y."/>
            <person name="Li M.Y."/>
            <person name="Jade Lu M.Y."/>
            <person name="Nakayashiki H."/>
            <person name="Li W.H."/>
        </authorList>
    </citation>
    <scope>NUCLEOTIDE SEQUENCE [LARGE SCALE GENOMIC DNA]</scope>
    <source>
        <strain evidence="1">MZ5-1-6</strain>
    </source>
</reference>
<proteinExistence type="predicted"/>
<evidence type="ECO:0000313" key="1">
    <source>
        <dbReference type="EMBL" id="QBZ65944.1"/>
    </source>
</evidence>
<dbReference type="Proteomes" id="UP000294847">
    <property type="component" value="Chromosome 7"/>
</dbReference>
<dbReference type="PANTHER" id="PTHR34144">
    <property type="entry name" value="CHROMOSOME 8, WHOLE GENOME SHOTGUN SEQUENCE"/>
    <property type="match status" value="1"/>
</dbReference>
<protein>
    <submittedName>
        <fullName evidence="1">Uncharacterized protein</fullName>
    </submittedName>
</protein>
<dbReference type="PANTHER" id="PTHR34144:SF7">
    <property type="entry name" value="EXPORT PROTEIN (CAP59), PUTATIVE (AFU_ORTHOLOGUE AFUA_7G05020)-RELATED"/>
    <property type="match status" value="1"/>
</dbReference>